<keyword evidence="2" id="KW-0812">Transmembrane</keyword>
<feature type="region of interest" description="Disordered" evidence="1">
    <location>
        <begin position="314"/>
        <end position="344"/>
    </location>
</feature>
<proteinExistence type="predicted"/>
<dbReference type="Proteomes" id="UP000694844">
    <property type="component" value="Chromosome 8"/>
</dbReference>
<organism evidence="3 4">
    <name type="scientific">Crassostrea virginica</name>
    <name type="common">Eastern oyster</name>
    <dbReference type="NCBI Taxonomy" id="6565"/>
    <lineage>
        <taxon>Eukaryota</taxon>
        <taxon>Metazoa</taxon>
        <taxon>Spiralia</taxon>
        <taxon>Lophotrochozoa</taxon>
        <taxon>Mollusca</taxon>
        <taxon>Bivalvia</taxon>
        <taxon>Autobranchia</taxon>
        <taxon>Pteriomorphia</taxon>
        <taxon>Ostreida</taxon>
        <taxon>Ostreoidea</taxon>
        <taxon>Ostreidae</taxon>
        <taxon>Crassostrea</taxon>
    </lineage>
</organism>
<feature type="region of interest" description="Disordered" evidence="1">
    <location>
        <begin position="274"/>
        <end position="294"/>
    </location>
</feature>
<feature type="transmembrane region" description="Helical" evidence="2">
    <location>
        <begin position="218"/>
        <end position="243"/>
    </location>
</feature>
<evidence type="ECO:0000256" key="2">
    <source>
        <dbReference type="SAM" id="Phobius"/>
    </source>
</evidence>
<keyword evidence="2" id="KW-0472">Membrane</keyword>
<accession>A0A8B8BBV5</accession>
<gene>
    <name evidence="4" type="primary">LOC111109116</name>
</gene>
<reference evidence="4" key="1">
    <citation type="submission" date="2025-08" db="UniProtKB">
        <authorList>
            <consortium name="RefSeq"/>
        </authorList>
    </citation>
    <scope>IDENTIFICATION</scope>
    <source>
        <tissue evidence="4">Whole sample</tissue>
    </source>
</reference>
<dbReference type="KEGG" id="cvn:111109116"/>
<sequence>MNFGYTFVVEPAARLYHTTEACSLRIITQCFVYHVLVVICAGALKRHNYILQEEEDCDASRCGAQTEYVPLDEEVMVYGGRVEGLSREPLPPNDCSNGRACELQLLPDSSINRKQELHLNFRKFHIDVDGVRLKLDQASTTSFNDAQLIAVLTKSSEPDLYKTNVGNVLRIRLYGSGNNHNDSSYDYGFQISIKRDGASLTSISTEAEPEGRPLSPGVIAFIVIISIFVASVIIFLIVKTIILKRKMASFERKDDEPLNTIDLGQGRVENAQRANQNSYTPLPTNNGPQNNLGRQSSMEATYVMTDFPYANTPMVVWKPPESSEPPSSARPPPPAYEEAVRFSD</sequence>
<keyword evidence="2" id="KW-1133">Transmembrane helix</keyword>
<dbReference type="AlphaFoldDB" id="A0A8B8BBV5"/>
<dbReference type="OrthoDB" id="10566401at2759"/>
<evidence type="ECO:0000313" key="4">
    <source>
        <dbReference type="RefSeq" id="XP_022300912.1"/>
    </source>
</evidence>
<keyword evidence="3" id="KW-1185">Reference proteome</keyword>
<evidence type="ECO:0000256" key="1">
    <source>
        <dbReference type="SAM" id="MobiDB-lite"/>
    </source>
</evidence>
<protein>
    <submittedName>
        <fullName evidence="4">Uncharacterized protein LOC111109116</fullName>
    </submittedName>
</protein>
<dbReference type="GeneID" id="111109116"/>
<dbReference type="RefSeq" id="XP_022300912.1">
    <property type="nucleotide sequence ID" value="XM_022445204.1"/>
</dbReference>
<evidence type="ECO:0000313" key="3">
    <source>
        <dbReference type="Proteomes" id="UP000694844"/>
    </source>
</evidence>
<name>A0A8B8BBV5_CRAVI</name>